<sequence>MRFCKAIFPTFVWIEHGQVNGEFQQHFFQLKRNASRISLFFGANIFHYHYNKNFTVNVSRKCRKLSSATLFRYFIMRVYVSLKTLKLKRRELNACSSPLIQIRLITT</sequence>
<name>A0A0X3NQD8_SCHSO</name>
<reference evidence="1" key="1">
    <citation type="submission" date="2016-01" db="EMBL/GenBank/DDBJ databases">
        <title>Reference transcriptome for the parasite Schistocephalus solidus: insights into the molecular evolution of parasitism.</title>
        <authorList>
            <person name="Hebert F.O."/>
            <person name="Grambauer S."/>
            <person name="Barber I."/>
            <person name="Landry C.R."/>
            <person name="Aubin-Horth N."/>
        </authorList>
    </citation>
    <scope>NUCLEOTIDE SEQUENCE</scope>
</reference>
<dbReference type="EMBL" id="GEEE01021350">
    <property type="protein sequence ID" value="JAP41875.1"/>
    <property type="molecule type" value="Transcribed_RNA"/>
</dbReference>
<gene>
    <name evidence="1" type="primary">MOS1T</name>
    <name evidence="1" type="ORF">TR150482</name>
</gene>
<proteinExistence type="predicted"/>
<protein>
    <submittedName>
        <fullName evidence="1">Mariner Mos1 transposase</fullName>
    </submittedName>
</protein>
<evidence type="ECO:0000313" key="1">
    <source>
        <dbReference type="EMBL" id="JAP41875.1"/>
    </source>
</evidence>
<dbReference type="AlphaFoldDB" id="A0A0X3NQD8"/>
<accession>A0A0X3NQD8</accession>
<organism evidence="1">
    <name type="scientific">Schistocephalus solidus</name>
    <name type="common">Tapeworm</name>
    <dbReference type="NCBI Taxonomy" id="70667"/>
    <lineage>
        <taxon>Eukaryota</taxon>
        <taxon>Metazoa</taxon>
        <taxon>Spiralia</taxon>
        <taxon>Lophotrochozoa</taxon>
        <taxon>Platyhelminthes</taxon>
        <taxon>Cestoda</taxon>
        <taxon>Eucestoda</taxon>
        <taxon>Diphyllobothriidea</taxon>
        <taxon>Diphyllobothriidae</taxon>
        <taxon>Schistocephalus</taxon>
    </lineage>
</organism>